<evidence type="ECO:0008006" key="4">
    <source>
        <dbReference type="Google" id="ProtNLM"/>
    </source>
</evidence>
<evidence type="ECO:0000313" key="3">
    <source>
        <dbReference type="Proteomes" id="UP001424459"/>
    </source>
</evidence>
<gene>
    <name evidence="2" type="ORF">GCM10022281_06580</name>
</gene>
<sequence>MSSKHRLILIVATAGLAGCNTVDARTGSVDRQFGEAVAWNKAVQTINPDPVYAADARQPGSDADKAAAAAKRYRTDKVKDVQRVSTSQAVSGSGGGGGGGGVN</sequence>
<feature type="compositionally biased region" description="Gly residues" evidence="1">
    <location>
        <begin position="92"/>
        <end position="103"/>
    </location>
</feature>
<dbReference type="RefSeq" id="WP_344695574.1">
    <property type="nucleotide sequence ID" value="NZ_BAABBR010000001.1"/>
</dbReference>
<dbReference type="Proteomes" id="UP001424459">
    <property type="component" value="Unassembled WGS sequence"/>
</dbReference>
<dbReference type="PROSITE" id="PS51257">
    <property type="entry name" value="PROKAR_LIPOPROTEIN"/>
    <property type="match status" value="1"/>
</dbReference>
<protein>
    <recommendedName>
        <fullName evidence="4">Pilus assembly protein</fullName>
    </recommendedName>
</protein>
<proteinExistence type="predicted"/>
<evidence type="ECO:0000313" key="2">
    <source>
        <dbReference type="EMBL" id="GAA4030026.1"/>
    </source>
</evidence>
<comment type="caution">
    <text evidence="2">The sequence shown here is derived from an EMBL/GenBank/DDBJ whole genome shotgun (WGS) entry which is preliminary data.</text>
</comment>
<name>A0ABP7TR57_9SPHN</name>
<keyword evidence="3" id="KW-1185">Reference proteome</keyword>
<accession>A0ABP7TR57</accession>
<feature type="compositionally biased region" description="Basic and acidic residues" evidence="1">
    <location>
        <begin position="73"/>
        <end position="82"/>
    </location>
</feature>
<organism evidence="2 3">
    <name type="scientific">Sphingomonas rosea</name>
    <dbReference type="NCBI Taxonomy" id="335605"/>
    <lineage>
        <taxon>Bacteria</taxon>
        <taxon>Pseudomonadati</taxon>
        <taxon>Pseudomonadota</taxon>
        <taxon>Alphaproteobacteria</taxon>
        <taxon>Sphingomonadales</taxon>
        <taxon>Sphingomonadaceae</taxon>
        <taxon>Sphingomonas</taxon>
    </lineage>
</organism>
<dbReference type="EMBL" id="BAABBR010000001">
    <property type="protein sequence ID" value="GAA4030026.1"/>
    <property type="molecule type" value="Genomic_DNA"/>
</dbReference>
<feature type="region of interest" description="Disordered" evidence="1">
    <location>
        <begin position="52"/>
        <end position="103"/>
    </location>
</feature>
<evidence type="ECO:0000256" key="1">
    <source>
        <dbReference type="SAM" id="MobiDB-lite"/>
    </source>
</evidence>
<reference evidence="3" key="1">
    <citation type="journal article" date="2019" name="Int. J. Syst. Evol. Microbiol.">
        <title>The Global Catalogue of Microorganisms (GCM) 10K type strain sequencing project: providing services to taxonomists for standard genome sequencing and annotation.</title>
        <authorList>
            <consortium name="The Broad Institute Genomics Platform"/>
            <consortium name="The Broad Institute Genome Sequencing Center for Infectious Disease"/>
            <person name="Wu L."/>
            <person name="Ma J."/>
        </authorList>
    </citation>
    <scope>NUCLEOTIDE SEQUENCE [LARGE SCALE GENOMIC DNA]</scope>
    <source>
        <strain evidence="3">JCM 17564</strain>
    </source>
</reference>